<keyword evidence="2" id="KW-1185">Reference proteome</keyword>
<evidence type="ECO:0000313" key="2">
    <source>
        <dbReference type="Proteomes" id="UP000196355"/>
    </source>
</evidence>
<dbReference type="Proteomes" id="UP000196355">
    <property type="component" value="Unassembled WGS sequence"/>
</dbReference>
<evidence type="ECO:0000313" key="1">
    <source>
        <dbReference type="EMBL" id="OVE56681.1"/>
    </source>
</evidence>
<sequence>MDNPISLYDNFFFSKESECAIFQLINGKVFLANKYSVKELEITKIIECQNNQVRYFKRINGKEKWGVISFSGYEIIPPIYDYISPVIDNRFYKVFEGDYLWEYDDNSYDYFAENIDTHSWNGDYYIGTLKNGKWGLIEIEYDSTCTVLISPEFEWLNMIDKKIVCCNAGGSLIKWYDGDDKEYKIECIGGLSKIIEVSKWDNRIETEFGTFSEVMERFKSEYSKKIFENHTYQYQFIFDPHKID</sequence>
<accession>A0A202BYW2</accession>
<evidence type="ECO:0008006" key="3">
    <source>
        <dbReference type="Google" id="ProtNLM"/>
    </source>
</evidence>
<protein>
    <recommendedName>
        <fullName evidence="3">WG repeat-containing protein</fullName>
    </recommendedName>
</protein>
<proteinExistence type="predicted"/>
<organism evidence="1 2">
    <name type="scientific">Chryseobacterium mucoviscidosis</name>
    <dbReference type="NCBI Taxonomy" id="1945581"/>
    <lineage>
        <taxon>Bacteria</taxon>
        <taxon>Pseudomonadati</taxon>
        <taxon>Bacteroidota</taxon>
        <taxon>Flavobacteriia</taxon>
        <taxon>Flavobacteriales</taxon>
        <taxon>Weeksellaceae</taxon>
        <taxon>Chryseobacterium group</taxon>
        <taxon>Chryseobacterium</taxon>
    </lineage>
</organism>
<comment type="caution">
    <text evidence="1">The sequence shown here is derived from an EMBL/GenBank/DDBJ whole genome shotgun (WGS) entry which is preliminary data.</text>
</comment>
<dbReference type="AlphaFoldDB" id="A0A202BYW2"/>
<dbReference type="RefSeq" id="WP_087710447.1">
    <property type="nucleotide sequence ID" value="NZ_MVAG01000122.1"/>
</dbReference>
<gene>
    <name evidence="1" type="ORF">B0E34_14250</name>
</gene>
<name>A0A202BYW2_9FLAO</name>
<dbReference type="EMBL" id="MVAG01000122">
    <property type="protein sequence ID" value="OVE56681.1"/>
    <property type="molecule type" value="Genomic_DNA"/>
</dbReference>
<reference evidence="2" key="1">
    <citation type="submission" date="2017-02" db="EMBL/GenBank/DDBJ databases">
        <authorList>
            <person name="Tetz G."/>
            <person name="Tetz V."/>
        </authorList>
    </citation>
    <scope>NUCLEOTIDE SEQUENCE [LARGE SCALE GENOMIC DNA]</scope>
    <source>
        <strain evidence="2">VT16-26</strain>
    </source>
</reference>